<feature type="compositionally biased region" description="Basic and acidic residues" evidence="2">
    <location>
        <begin position="158"/>
        <end position="174"/>
    </location>
</feature>
<dbReference type="PROSITE" id="PS00018">
    <property type="entry name" value="EF_HAND_1"/>
    <property type="match status" value="1"/>
</dbReference>
<dbReference type="SUPFAM" id="SSF47473">
    <property type="entry name" value="EF-hand"/>
    <property type="match status" value="1"/>
</dbReference>
<organism evidence="4 5">
    <name type="scientific">Liquidambar formosana</name>
    <name type="common">Formosan gum</name>
    <dbReference type="NCBI Taxonomy" id="63359"/>
    <lineage>
        <taxon>Eukaryota</taxon>
        <taxon>Viridiplantae</taxon>
        <taxon>Streptophyta</taxon>
        <taxon>Embryophyta</taxon>
        <taxon>Tracheophyta</taxon>
        <taxon>Spermatophyta</taxon>
        <taxon>Magnoliopsida</taxon>
        <taxon>eudicotyledons</taxon>
        <taxon>Gunneridae</taxon>
        <taxon>Pentapetalae</taxon>
        <taxon>Saxifragales</taxon>
        <taxon>Altingiaceae</taxon>
        <taxon>Liquidambar</taxon>
    </lineage>
</organism>
<sequence length="285" mass="31715">MLSKLGEKKSVEECVGMINHFDLNGDGVLSFEEFKLFDEKGILIVMGSCVSVEKSPKPAIRSKRVKLVIPPRVREEPINTKRPTAEVSSKSQRSVAHPSTIDSKEDNFFESQNWIGSDCEEDFFSVNGDSVSSVASPPSHLGCFASSPHVNGTLSTEKTPDSKQEPSSNEGKRDLVDLLHTTLPTYKEIRLVEFLDEDKFWRNKVVSDHIPPSSEHAAKGKFNSRPFSFDPPPEVANETPYVGREKISKADTIVEKKKTVMATQTFIPKLGPSSSFRETRNGWSL</sequence>
<dbReference type="Proteomes" id="UP001415857">
    <property type="component" value="Unassembled WGS sequence"/>
</dbReference>
<dbReference type="InterPro" id="IPR018247">
    <property type="entry name" value="EF_Hand_1_Ca_BS"/>
</dbReference>
<feature type="region of interest" description="Disordered" evidence="2">
    <location>
        <begin position="77"/>
        <end position="102"/>
    </location>
</feature>
<accession>A0AAP0WWS5</accession>
<reference evidence="4 5" key="1">
    <citation type="journal article" date="2024" name="Plant J.">
        <title>Genome sequences and population genomics reveal climatic adaptation and genomic divergence between two closely related sweetgum species.</title>
        <authorList>
            <person name="Xu W.Q."/>
            <person name="Ren C.Q."/>
            <person name="Zhang X.Y."/>
            <person name="Comes H.P."/>
            <person name="Liu X.H."/>
            <person name="Li Y.G."/>
            <person name="Kettle C.J."/>
            <person name="Jalonen R."/>
            <person name="Gaisberger H."/>
            <person name="Ma Y.Z."/>
            <person name="Qiu Y.X."/>
        </authorList>
    </citation>
    <scope>NUCLEOTIDE SEQUENCE [LARGE SCALE GENOMIC DNA]</scope>
    <source>
        <strain evidence="4">Hangzhou</strain>
    </source>
</reference>
<dbReference type="InterPro" id="IPR038947">
    <property type="entry name" value="At3g27210-like"/>
</dbReference>
<evidence type="ECO:0000256" key="1">
    <source>
        <dbReference type="ARBA" id="ARBA00022837"/>
    </source>
</evidence>
<dbReference type="InterPro" id="IPR002048">
    <property type="entry name" value="EF_hand_dom"/>
</dbReference>
<feature type="region of interest" description="Disordered" evidence="2">
    <location>
        <begin position="146"/>
        <end position="174"/>
    </location>
</feature>
<name>A0AAP0WWS5_LIQFO</name>
<feature type="region of interest" description="Disordered" evidence="2">
    <location>
        <begin position="212"/>
        <end position="239"/>
    </location>
</feature>
<feature type="domain" description="EF-hand" evidence="3">
    <location>
        <begin position="9"/>
        <end position="44"/>
    </location>
</feature>
<dbReference type="PANTHER" id="PTHR34280:SF17">
    <property type="entry name" value="PROTEIN WAVE"/>
    <property type="match status" value="1"/>
</dbReference>
<keyword evidence="5" id="KW-1185">Reference proteome</keyword>
<evidence type="ECO:0000259" key="3">
    <source>
        <dbReference type="PROSITE" id="PS50222"/>
    </source>
</evidence>
<keyword evidence="1" id="KW-0106">Calcium</keyword>
<feature type="compositionally biased region" description="Polar residues" evidence="2">
    <location>
        <begin position="148"/>
        <end position="157"/>
    </location>
</feature>
<evidence type="ECO:0000313" key="4">
    <source>
        <dbReference type="EMBL" id="KAK9278993.1"/>
    </source>
</evidence>
<dbReference type="GO" id="GO:0005509">
    <property type="term" value="F:calcium ion binding"/>
    <property type="evidence" value="ECO:0007669"/>
    <property type="project" value="InterPro"/>
</dbReference>
<dbReference type="InterPro" id="IPR011992">
    <property type="entry name" value="EF-hand-dom_pair"/>
</dbReference>
<dbReference type="AlphaFoldDB" id="A0AAP0WWS5"/>
<protein>
    <recommendedName>
        <fullName evidence="3">EF-hand domain-containing protein</fullName>
    </recommendedName>
</protein>
<dbReference type="EMBL" id="JBBPBK010000009">
    <property type="protein sequence ID" value="KAK9278993.1"/>
    <property type="molecule type" value="Genomic_DNA"/>
</dbReference>
<gene>
    <name evidence="4" type="ORF">L1049_028575</name>
</gene>
<evidence type="ECO:0000256" key="2">
    <source>
        <dbReference type="SAM" id="MobiDB-lite"/>
    </source>
</evidence>
<evidence type="ECO:0000313" key="5">
    <source>
        <dbReference type="Proteomes" id="UP001415857"/>
    </source>
</evidence>
<dbReference type="PANTHER" id="PTHR34280">
    <property type="entry name" value="OS01G0920100 PROTEIN"/>
    <property type="match status" value="1"/>
</dbReference>
<dbReference type="CDD" id="cd00051">
    <property type="entry name" value="EFh"/>
    <property type="match status" value="1"/>
</dbReference>
<dbReference type="PROSITE" id="PS50222">
    <property type="entry name" value="EF_HAND_2"/>
    <property type="match status" value="1"/>
</dbReference>
<comment type="caution">
    <text evidence="4">The sequence shown here is derived from an EMBL/GenBank/DDBJ whole genome shotgun (WGS) entry which is preliminary data.</text>
</comment>
<dbReference type="Gene3D" id="1.10.238.10">
    <property type="entry name" value="EF-hand"/>
    <property type="match status" value="1"/>
</dbReference>
<proteinExistence type="predicted"/>